<evidence type="ECO:0000313" key="2">
    <source>
        <dbReference type="EMBL" id="MEQ2209531.1"/>
    </source>
</evidence>
<sequence>MLQRDSAGVPGGVVEKLRGHAGADAGREGFSGDCIWMVYLMGRHSSNSSVTMSSSTLPSGYTHLPRSVYLCVHLLYLCVSQCIYMRYTNGLFVPAQVQLSLYTYLSSEFIGTATIYTTIRRVGTVLQLMHTLKYYYWATNPLECSGITPKGLGMFMVKPNSCI</sequence>
<reference evidence="2 3" key="1">
    <citation type="submission" date="2021-06" db="EMBL/GenBank/DDBJ databases">
        <authorList>
            <person name="Palmer J.M."/>
        </authorList>
    </citation>
    <scope>NUCLEOTIDE SEQUENCE [LARGE SCALE GENOMIC DNA]</scope>
    <source>
        <strain evidence="2 3">XC_2019</strain>
        <tissue evidence="2">Muscle</tissue>
    </source>
</reference>
<proteinExistence type="predicted"/>
<evidence type="ECO:0000259" key="1">
    <source>
        <dbReference type="Pfam" id="PF15787"/>
    </source>
</evidence>
<dbReference type="Proteomes" id="UP001434883">
    <property type="component" value="Unassembled WGS sequence"/>
</dbReference>
<accession>A0ABV0RNN0</accession>
<feature type="domain" description="DUF4704" evidence="1">
    <location>
        <begin position="94"/>
        <end position="153"/>
    </location>
</feature>
<dbReference type="EMBL" id="JAHRIN010051452">
    <property type="protein sequence ID" value="MEQ2209531.1"/>
    <property type="molecule type" value="Genomic_DNA"/>
</dbReference>
<gene>
    <name evidence="2" type="ORF">XENOCAPTIV_000457</name>
</gene>
<dbReference type="Pfam" id="PF15787">
    <property type="entry name" value="DUF4704"/>
    <property type="match status" value="1"/>
</dbReference>
<organism evidence="2 3">
    <name type="scientific">Xenoophorus captivus</name>
    <dbReference type="NCBI Taxonomy" id="1517983"/>
    <lineage>
        <taxon>Eukaryota</taxon>
        <taxon>Metazoa</taxon>
        <taxon>Chordata</taxon>
        <taxon>Craniata</taxon>
        <taxon>Vertebrata</taxon>
        <taxon>Euteleostomi</taxon>
        <taxon>Actinopterygii</taxon>
        <taxon>Neopterygii</taxon>
        <taxon>Teleostei</taxon>
        <taxon>Neoteleostei</taxon>
        <taxon>Acanthomorphata</taxon>
        <taxon>Ovalentaria</taxon>
        <taxon>Atherinomorphae</taxon>
        <taxon>Cyprinodontiformes</taxon>
        <taxon>Goodeidae</taxon>
        <taxon>Xenoophorus</taxon>
    </lineage>
</organism>
<name>A0ABV0RNN0_9TELE</name>
<comment type="caution">
    <text evidence="2">The sequence shown here is derived from an EMBL/GenBank/DDBJ whole genome shotgun (WGS) entry which is preliminary data.</text>
</comment>
<protein>
    <recommendedName>
        <fullName evidence="1">DUF4704 domain-containing protein</fullName>
    </recommendedName>
</protein>
<keyword evidence="3" id="KW-1185">Reference proteome</keyword>
<evidence type="ECO:0000313" key="3">
    <source>
        <dbReference type="Proteomes" id="UP001434883"/>
    </source>
</evidence>
<dbReference type="InterPro" id="IPR031570">
    <property type="entry name" value="NBEA/BDCP_DUF4704"/>
</dbReference>